<feature type="domain" description="PIN" evidence="6">
    <location>
        <begin position="2"/>
        <end position="112"/>
    </location>
</feature>
<dbReference type="GO" id="GO:0090729">
    <property type="term" value="F:toxin activity"/>
    <property type="evidence" value="ECO:0007669"/>
    <property type="project" value="UniProtKB-KW"/>
</dbReference>
<keyword evidence="8" id="KW-1185">Reference proteome</keyword>
<dbReference type="AlphaFoldDB" id="A0A561R2X4"/>
<evidence type="ECO:0000256" key="3">
    <source>
        <dbReference type="ARBA" id="ARBA00022723"/>
    </source>
</evidence>
<keyword evidence="5" id="KW-0460">Magnesium</keyword>
<dbReference type="SUPFAM" id="SSF88723">
    <property type="entry name" value="PIN domain-like"/>
    <property type="match status" value="1"/>
</dbReference>
<dbReference type="GO" id="GO:0004540">
    <property type="term" value="F:RNA nuclease activity"/>
    <property type="evidence" value="ECO:0007669"/>
    <property type="project" value="InterPro"/>
</dbReference>
<evidence type="ECO:0000313" key="7">
    <source>
        <dbReference type="EMBL" id="TWF56962.1"/>
    </source>
</evidence>
<dbReference type="GO" id="GO:0016787">
    <property type="term" value="F:hydrolase activity"/>
    <property type="evidence" value="ECO:0007669"/>
    <property type="project" value="UniProtKB-KW"/>
</dbReference>
<comment type="cofactor">
    <cofactor evidence="5">
        <name>Mg(2+)</name>
        <dbReference type="ChEBI" id="CHEBI:18420"/>
    </cofactor>
</comment>
<keyword evidence="1 5" id="KW-1277">Toxin-antitoxin system</keyword>
<feature type="binding site" evidence="5">
    <location>
        <position position="5"/>
    </location>
    <ligand>
        <name>Mg(2+)</name>
        <dbReference type="ChEBI" id="CHEBI:18420"/>
    </ligand>
</feature>
<dbReference type="CDD" id="cd09854">
    <property type="entry name" value="PIN_VapC-like"/>
    <property type="match status" value="1"/>
</dbReference>
<dbReference type="Pfam" id="PF01850">
    <property type="entry name" value="PIN"/>
    <property type="match status" value="1"/>
</dbReference>
<evidence type="ECO:0000313" key="8">
    <source>
        <dbReference type="Proteomes" id="UP000320653"/>
    </source>
</evidence>
<comment type="caution">
    <text evidence="7">The sequence shown here is derived from an EMBL/GenBank/DDBJ whole genome shotgun (WGS) entry which is preliminary data.</text>
</comment>
<comment type="function">
    <text evidence="5">Toxic component of a toxin-antitoxin (TA) system. An RNase.</text>
</comment>
<keyword evidence="2 5" id="KW-0540">Nuclease</keyword>
<name>A0A561R2X4_9HYPH</name>
<protein>
    <recommendedName>
        <fullName evidence="5">Ribonuclease VapC</fullName>
        <shortName evidence="5">RNase VapC</shortName>
        <ecNumber evidence="5">3.1.-.-</ecNumber>
    </recommendedName>
    <alternativeName>
        <fullName evidence="5">Toxin VapC</fullName>
    </alternativeName>
</protein>
<keyword evidence="5" id="KW-0800">Toxin</keyword>
<dbReference type="InterPro" id="IPR022907">
    <property type="entry name" value="VapC_family"/>
</dbReference>
<dbReference type="EC" id="3.1.-.-" evidence="5"/>
<dbReference type="HAMAP" id="MF_00265">
    <property type="entry name" value="VapC_Nob1"/>
    <property type="match status" value="1"/>
</dbReference>
<accession>A0A561R2X4</accession>
<organism evidence="7 8">
    <name type="scientific">Neorhizobium alkalisoli</name>
    <dbReference type="NCBI Taxonomy" id="528178"/>
    <lineage>
        <taxon>Bacteria</taxon>
        <taxon>Pseudomonadati</taxon>
        <taxon>Pseudomonadota</taxon>
        <taxon>Alphaproteobacteria</taxon>
        <taxon>Hyphomicrobiales</taxon>
        <taxon>Rhizobiaceae</taxon>
        <taxon>Rhizobium/Agrobacterium group</taxon>
        <taxon>Neorhizobium</taxon>
    </lineage>
</organism>
<evidence type="ECO:0000256" key="2">
    <source>
        <dbReference type="ARBA" id="ARBA00022722"/>
    </source>
</evidence>
<keyword evidence="4 5" id="KW-0378">Hydrolase</keyword>
<evidence type="ECO:0000256" key="4">
    <source>
        <dbReference type="ARBA" id="ARBA00022801"/>
    </source>
</evidence>
<dbReference type="RefSeq" id="WP_145635070.1">
    <property type="nucleotide sequence ID" value="NZ_VIWP01000002.1"/>
</dbReference>
<evidence type="ECO:0000256" key="5">
    <source>
        <dbReference type="HAMAP-Rule" id="MF_00265"/>
    </source>
</evidence>
<feature type="binding site" evidence="5">
    <location>
        <position position="86"/>
    </location>
    <ligand>
        <name>Mg(2+)</name>
        <dbReference type="ChEBI" id="CHEBI:18420"/>
    </ligand>
</feature>
<dbReference type="InterPro" id="IPR029060">
    <property type="entry name" value="PIN-like_dom_sf"/>
</dbReference>
<keyword evidence="3 5" id="KW-0479">Metal-binding</keyword>
<dbReference type="Proteomes" id="UP000320653">
    <property type="component" value="Unassembled WGS sequence"/>
</dbReference>
<dbReference type="GO" id="GO:0000287">
    <property type="term" value="F:magnesium ion binding"/>
    <property type="evidence" value="ECO:0007669"/>
    <property type="project" value="UniProtKB-UniRule"/>
</dbReference>
<dbReference type="Gene3D" id="3.40.50.1010">
    <property type="entry name" value="5'-nuclease"/>
    <property type="match status" value="1"/>
</dbReference>
<gene>
    <name evidence="5" type="primary">vapC</name>
    <name evidence="7" type="ORF">FHW37_102602</name>
</gene>
<reference evidence="7 8" key="1">
    <citation type="submission" date="2019-06" db="EMBL/GenBank/DDBJ databases">
        <title>Sorghum-associated microbial communities from plants grown in Nebraska, USA.</title>
        <authorList>
            <person name="Schachtman D."/>
        </authorList>
    </citation>
    <scope>NUCLEOTIDE SEQUENCE [LARGE SCALE GENOMIC DNA]</scope>
    <source>
        <strain evidence="7 8">1225</strain>
    </source>
</reference>
<proteinExistence type="inferred from homology"/>
<comment type="similarity">
    <text evidence="5">Belongs to the PINc/VapC protein family.</text>
</comment>
<dbReference type="EMBL" id="VIWP01000002">
    <property type="protein sequence ID" value="TWF56962.1"/>
    <property type="molecule type" value="Genomic_DNA"/>
</dbReference>
<dbReference type="InterPro" id="IPR002716">
    <property type="entry name" value="PIN_dom"/>
</dbReference>
<evidence type="ECO:0000256" key="1">
    <source>
        <dbReference type="ARBA" id="ARBA00022649"/>
    </source>
</evidence>
<sequence>MIIADTSVWIDHLRTAEPSLESLLRREQILIHPYVIGELALGSLRNYDAVIEALLEMPQAAVATPEEVLFTIKRHSLMASGIGYVDTHILTAAKLIPGTLVWTRDKRMARIAAGLGLRYEP</sequence>
<evidence type="ECO:0000259" key="6">
    <source>
        <dbReference type="Pfam" id="PF01850"/>
    </source>
</evidence>
<dbReference type="OrthoDB" id="329172at2"/>